<dbReference type="GeneID" id="25564077"/>
<organism evidence="8 9">
    <name type="scientific">Thecamonas trahens ATCC 50062</name>
    <dbReference type="NCBI Taxonomy" id="461836"/>
    <lineage>
        <taxon>Eukaryota</taxon>
        <taxon>Apusozoa</taxon>
        <taxon>Apusomonadida</taxon>
        <taxon>Apusomonadidae</taxon>
        <taxon>Thecamonas</taxon>
    </lineage>
</organism>
<keyword evidence="3 7" id="KW-0592">Phosphate transport</keyword>
<protein>
    <recommendedName>
        <fullName evidence="7">Phosphate transporter</fullName>
    </recommendedName>
</protein>
<evidence type="ECO:0000313" key="8">
    <source>
        <dbReference type="EMBL" id="KNC48308.1"/>
    </source>
</evidence>
<evidence type="ECO:0000256" key="3">
    <source>
        <dbReference type="ARBA" id="ARBA00022592"/>
    </source>
</evidence>
<dbReference type="Pfam" id="PF01384">
    <property type="entry name" value="PHO4"/>
    <property type="match status" value="1"/>
</dbReference>
<dbReference type="eggNOG" id="KOG2493">
    <property type="taxonomic scope" value="Eukaryota"/>
</dbReference>
<keyword evidence="6 7" id="KW-0472">Membrane</keyword>
<evidence type="ECO:0000256" key="6">
    <source>
        <dbReference type="ARBA" id="ARBA00023136"/>
    </source>
</evidence>
<keyword evidence="4 7" id="KW-0812">Transmembrane</keyword>
<dbReference type="STRING" id="461836.A0A0L0DAH7"/>
<dbReference type="GO" id="GO:0016020">
    <property type="term" value="C:membrane"/>
    <property type="evidence" value="ECO:0007669"/>
    <property type="project" value="UniProtKB-SubCell"/>
</dbReference>
<dbReference type="RefSeq" id="XP_013758875.1">
    <property type="nucleotide sequence ID" value="XM_013903421.1"/>
</dbReference>
<dbReference type="Proteomes" id="UP000054408">
    <property type="component" value="Unassembled WGS sequence"/>
</dbReference>
<dbReference type="AlphaFoldDB" id="A0A0L0DAH7"/>
<dbReference type="GO" id="GO:0035435">
    <property type="term" value="P:phosphate ion transmembrane transport"/>
    <property type="evidence" value="ECO:0007669"/>
    <property type="project" value="TreeGrafter"/>
</dbReference>
<evidence type="ECO:0000256" key="5">
    <source>
        <dbReference type="ARBA" id="ARBA00022989"/>
    </source>
</evidence>
<feature type="transmembrane region" description="Helical" evidence="7">
    <location>
        <begin position="362"/>
        <end position="383"/>
    </location>
</feature>
<feature type="transmembrane region" description="Helical" evidence="7">
    <location>
        <begin position="269"/>
        <end position="288"/>
    </location>
</feature>
<name>A0A0L0DAH7_THETB</name>
<dbReference type="EMBL" id="GL349450">
    <property type="protein sequence ID" value="KNC48308.1"/>
    <property type="molecule type" value="Genomic_DNA"/>
</dbReference>
<feature type="transmembrane region" description="Helical" evidence="7">
    <location>
        <begin position="168"/>
        <end position="188"/>
    </location>
</feature>
<keyword evidence="5 7" id="KW-1133">Transmembrane helix</keyword>
<evidence type="ECO:0000313" key="9">
    <source>
        <dbReference type="Proteomes" id="UP000054408"/>
    </source>
</evidence>
<feature type="transmembrane region" description="Helical" evidence="7">
    <location>
        <begin position="67"/>
        <end position="86"/>
    </location>
</feature>
<evidence type="ECO:0000256" key="7">
    <source>
        <dbReference type="RuleBase" id="RU363058"/>
    </source>
</evidence>
<reference evidence="8 9" key="1">
    <citation type="submission" date="2010-05" db="EMBL/GenBank/DDBJ databases">
        <title>The Genome Sequence of Thecamonas trahens ATCC 50062.</title>
        <authorList>
            <consortium name="The Broad Institute Genome Sequencing Platform"/>
            <person name="Russ C."/>
            <person name="Cuomo C."/>
            <person name="Shea T."/>
            <person name="Young S.K."/>
            <person name="Zeng Q."/>
            <person name="Koehrsen M."/>
            <person name="Haas B."/>
            <person name="Borodovsky M."/>
            <person name="Guigo R."/>
            <person name="Alvarado L."/>
            <person name="Berlin A."/>
            <person name="Bochicchio J."/>
            <person name="Borenstein D."/>
            <person name="Chapman S."/>
            <person name="Chen Z."/>
            <person name="Freedman E."/>
            <person name="Gellesch M."/>
            <person name="Goldberg J."/>
            <person name="Griggs A."/>
            <person name="Gujja S."/>
            <person name="Heilman E."/>
            <person name="Heiman D."/>
            <person name="Hepburn T."/>
            <person name="Howarth C."/>
            <person name="Jen D."/>
            <person name="Larson L."/>
            <person name="Mehta T."/>
            <person name="Park D."/>
            <person name="Pearson M."/>
            <person name="Roberts A."/>
            <person name="Saif S."/>
            <person name="Shenoy N."/>
            <person name="Sisk P."/>
            <person name="Stolte C."/>
            <person name="Sykes S."/>
            <person name="Thomson T."/>
            <person name="Walk T."/>
            <person name="White J."/>
            <person name="Yandava C."/>
            <person name="Burger G."/>
            <person name="Gray M.W."/>
            <person name="Holland P.W.H."/>
            <person name="King N."/>
            <person name="Lang F.B.F."/>
            <person name="Roger A.J."/>
            <person name="Ruiz-Trillo I."/>
            <person name="Lander E."/>
            <person name="Nusbaum C."/>
        </authorList>
    </citation>
    <scope>NUCLEOTIDE SEQUENCE [LARGE SCALE GENOMIC DNA]</scope>
    <source>
        <strain evidence="8 9">ATCC 50062</strain>
    </source>
</reference>
<feature type="transmembrane region" description="Helical" evidence="7">
    <location>
        <begin position="219"/>
        <end position="237"/>
    </location>
</feature>
<comment type="function">
    <text evidence="7">Sodium-phosphate symporter.</text>
</comment>
<dbReference type="OMA" id="ITWVGYK"/>
<dbReference type="PANTHER" id="PTHR11101">
    <property type="entry name" value="PHOSPHATE TRANSPORTER"/>
    <property type="match status" value="1"/>
</dbReference>
<sequence>MGAVAEFLGVVLMGGGVARAVKEGFVVLDLYADTPIFLSLGMFATLAAAALWLLVSTYAQLPVSTTHSVVGGLVGFALLTKGSIALKAGFFSNVALSWVLSPALGAAASFAILKIINSLIFDAGDRGATLRARRYLPPINAATAWIMALFIAYKGLPNLGYYLSSAQALGASALIAAAVWALSLIGVLPAGRGNGLGKTVSASLPITLDGSAHGAAENAFVPLLVVTALLVAFAHGSNDVSNGVGCLLVMREVAEHGRLLTAADVSPPIPSWIMVMGGLSISAGLLALGARVMATMGSRITKLTPSRGFAAQLATSTTVLLATALNMPVSSTHTMVGAVTGLALASRGSAADINYGTIKKIVVSWVITLPIGAVTTLVIFYLLKALFYTSG</sequence>
<keyword evidence="2 7" id="KW-0813">Transport</keyword>
<proteinExistence type="inferred from homology"/>
<comment type="similarity">
    <text evidence="7">Belongs to the inorganic phosphate transporter (PiT) (TC 2.A.20) family.</text>
</comment>
<evidence type="ECO:0000256" key="4">
    <source>
        <dbReference type="ARBA" id="ARBA00022692"/>
    </source>
</evidence>
<feature type="transmembrane region" description="Helical" evidence="7">
    <location>
        <begin position="36"/>
        <end position="55"/>
    </location>
</feature>
<evidence type="ECO:0000256" key="2">
    <source>
        <dbReference type="ARBA" id="ARBA00022448"/>
    </source>
</evidence>
<dbReference type="PANTHER" id="PTHR11101:SF80">
    <property type="entry name" value="PHOSPHATE TRANSPORTER"/>
    <property type="match status" value="1"/>
</dbReference>
<comment type="subcellular location">
    <subcellularLocation>
        <location evidence="1 7">Membrane</location>
        <topology evidence="1 7">Multi-pass membrane protein</topology>
    </subcellularLocation>
</comment>
<evidence type="ECO:0000256" key="1">
    <source>
        <dbReference type="ARBA" id="ARBA00004141"/>
    </source>
</evidence>
<dbReference type="InterPro" id="IPR001204">
    <property type="entry name" value="Phos_transporter"/>
</dbReference>
<dbReference type="OrthoDB" id="260807at2759"/>
<gene>
    <name evidence="8" type="ORF">AMSG_04539</name>
</gene>
<feature type="transmembrane region" description="Helical" evidence="7">
    <location>
        <begin position="135"/>
        <end position="156"/>
    </location>
</feature>
<dbReference type="GO" id="GO:0005315">
    <property type="term" value="F:phosphate transmembrane transporter activity"/>
    <property type="evidence" value="ECO:0007669"/>
    <property type="project" value="InterPro"/>
</dbReference>
<feature type="transmembrane region" description="Helical" evidence="7">
    <location>
        <begin position="98"/>
        <end position="123"/>
    </location>
</feature>
<accession>A0A0L0DAH7</accession>
<keyword evidence="9" id="KW-1185">Reference proteome</keyword>